<dbReference type="InterPro" id="IPR052165">
    <property type="entry name" value="Membrane_assoc_protease"/>
</dbReference>
<comment type="subcellular location">
    <subcellularLocation>
        <location evidence="1">Membrane</location>
        <topology evidence="1">Multi-pass membrane protein</topology>
    </subcellularLocation>
</comment>
<dbReference type="PANTHER" id="PTHR33507:SF3">
    <property type="entry name" value="INNER MEMBRANE PROTEIN YBBJ"/>
    <property type="match status" value="1"/>
</dbReference>
<feature type="transmembrane region" description="Helical" evidence="5">
    <location>
        <begin position="30"/>
        <end position="48"/>
    </location>
</feature>
<dbReference type="Pfam" id="PF01957">
    <property type="entry name" value="NfeD"/>
    <property type="match status" value="1"/>
</dbReference>
<dbReference type="InterPro" id="IPR002810">
    <property type="entry name" value="NfeD-like_C"/>
</dbReference>
<sequence>MPNDFATHTALIWLAAAVLLGVAELLVPGVFLVFLAIAAAIVAAATLALPDLPVAAQIGVFGMWSVVTVLIGRRWYQDYPVETSDPLLNDRARRLVGETVVVADPIVSGRGRVRVGDGEWPAAGPDAPIGTRMRIVSVTAGIVQVEPA</sequence>
<dbReference type="GO" id="GO:0005886">
    <property type="term" value="C:plasma membrane"/>
    <property type="evidence" value="ECO:0007669"/>
    <property type="project" value="TreeGrafter"/>
</dbReference>
<comment type="caution">
    <text evidence="7">The sequence shown here is derived from an EMBL/GenBank/DDBJ whole genome shotgun (WGS) entry which is preliminary data.</text>
</comment>
<proteinExistence type="predicted"/>
<dbReference type="STRING" id="1915074.SPHI_23810"/>
<dbReference type="RefSeq" id="WP_076745151.1">
    <property type="nucleotide sequence ID" value="NZ_MPSB01000011.1"/>
</dbReference>
<dbReference type="EMBL" id="MPSB01000011">
    <property type="protein sequence ID" value="ONF95482.1"/>
    <property type="molecule type" value="Genomic_DNA"/>
</dbReference>
<feature type="transmembrane region" description="Helical" evidence="5">
    <location>
        <begin position="6"/>
        <end position="23"/>
    </location>
</feature>
<organism evidence="7 8">
    <name type="scientific">Sphingomonas jeddahensis</name>
    <dbReference type="NCBI Taxonomy" id="1915074"/>
    <lineage>
        <taxon>Bacteria</taxon>
        <taxon>Pseudomonadati</taxon>
        <taxon>Pseudomonadota</taxon>
        <taxon>Alphaproteobacteria</taxon>
        <taxon>Sphingomonadales</taxon>
        <taxon>Sphingomonadaceae</taxon>
        <taxon>Sphingomonas</taxon>
    </lineage>
</organism>
<keyword evidence="8" id="KW-1185">Reference proteome</keyword>
<evidence type="ECO:0000256" key="5">
    <source>
        <dbReference type="SAM" id="Phobius"/>
    </source>
</evidence>
<reference evidence="7 8" key="1">
    <citation type="submission" date="2016-11" db="EMBL/GenBank/DDBJ databases">
        <title>Genome sequence of Sphingomonas jeddahensis G39.</title>
        <authorList>
            <person name="Poehlein A."/>
            <person name="Wuebbeler J.H."/>
            <person name="Steinbuechel A."/>
            <person name="Daniel R."/>
        </authorList>
    </citation>
    <scope>NUCLEOTIDE SEQUENCE [LARGE SCALE GENOMIC DNA]</scope>
    <source>
        <strain evidence="7 8">G39</strain>
    </source>
</reference>
<protein>
    <submittedName>
        <fullName evidence="7">Inner membrane protein YbbJ</fullName>
    </submittedName>
</protein>
<evidence type="ECO:0000256" key="2">
    <source>
        <dbReference type="ARBA" id="ARBA00022692"/>
    </source>
</evidence>
<keyword evidence="4 5" id="KW-0472">Membrane</keyword>
<evidence type="ECO:0000256" key="1">
    <source>
        <dbReference type="ARBA" id="ARBA00004141"/>
    </source>
</evidence>
<gene>
    <name evidence="7" type="primary">ybbJ</name>
    <name evidence="7" type="ORF">SPHI_23810</name>
</gene>
<keyword evidence="2 5" id="KW-0812">Transmembrane</keyword>
<dbReference type="PANTHER" id="PTHR33507">
    <property type="entry name" value="INNER MEMBRANE PROTEIN YBBJ"/>
    <property type="match status" value="1"/>
</dbReference>
<name>A0A1V2ES39_9SPHN</name>
<evidence type="ECO:0000259" key="6">
    <source>
        <dbReference type="Pfam" id="PF01957"/>
    </source>
</evidence>
<dbReference type="InterPro" id="IPR012340">
    <property type="entry name" value="NA-bd_OB-fold"/>
</dbReference>
<evidence type="ECO:0000256" key="3">
    <source>
        <dbReference type="ARBA" id="ARBA00022989"/>
    </source>
</evidence>
<evidence type="ECO:0000256" key="4">
    <source>
        <dbReference type="ARBA" id="ARBA00023136"/>
    </source>
</evidence>
<dbReference type="Gene3D" id="2.40.50.140">
    <property type="entry name" value="Nucleic acid-binding proteins"/>
    <property type="match status" value="1"/>
</dbReference>
<dbReference type="Proteomes" id="UP000188729">
    <property type="component" value="Unassembled WGS sequence"/>
</dbReference>
<evidence type="ECO:0000313" key="7">
    <source>
        <dbReference type="EMBL" id="ONF95482.1"/>
    </source>
</evidence>
<accession>A0A1V2ES39</accession>
<evidence type="ECO:0000313" key="8">
    <source>
        <dbReference type="Proteomes" id="UP000188729"/>
    </source>
</evidence>
<feature type="domain" description="NfeD-like C-terminal" evidence="6">
    <location>
        <begin position="93"/>
        <end position="147"/>
    </location>
</feature>
<dbReference type="OrthoDB" id="9810336at2"/>
<dbReference type="AlphaFoldDB" id="A0A1V2ES39"/>
<feature type="transmembrane region" description="Helical" evidence="5">
    <location>
        <begin position="54"/>
        <end position="72"/>
    </location>
</feature>
<keyword evidence="3 5" id="KW-1133">Transmembrane helix</keyword>